<dbReference type="InterPro" id="IPR000014">
    <property type="entry name" value="PAS"/>
</dbReference>
<reference evidence="6 7" key="1">
    <citation type="journal article" date="2014" name="Int. J. Syst. Evol. Microbiol.">
        <title>Complete genome sequence of Corynebacterium casei LMG S-19264T (=DSM 44701T), isolated from a smear-ripened cheese.</title>
        <authorList>
            <consortium name="US DOE Joint Genome Institute (JGI-PGF)"/>
            <person name="Walter F."/>
            <person name="Albersmeier A."/>
            <person name="Kalinowski J."/>
            <person name="Ruckert C."/>
        </authorList>
    </citation>
    <scope>NUCLEOTIDE SEQUENCE [LARGE SCALE GENOMIC DNA]</scope>
    <source>
        <strain evidence="6 7">NBRC 110095</strain>
    </source>
</reference>
<evidence type="ECO:0000256" key="4">
    <source>
        <dbReference type="SAM" id="MobiDB-lite"/>
    </source>
</evidence>
<evidence type="ECO:0000313" key="6">
    <source>
        <dbReference type="EMBL" id="GLS27300.1"/>
    </source>
</evidence>
<dbReference type="Pfam" id="PF13188">
    <property type="entry name" value="PAS_8"/>
    <property type="match status" value="1"/>
</dbReference>
<dbReference type="InterPro" id="IPR005467">
    <property type="entry name" value="His_kinase_dom"/>
</dbReference>
<protein>
    <recommendedName>
        <fullName evidence="2">histidine kinase</fullName>
        <ecNumber evidence="2">2.7.13.3</ecNumber>
    </recommendedName>
</protein>
<dbReference type="RefSeq" id="WP_232593821.1">
    <property type="nucleotide sequence ID" value="NZ_BSPD01000073.1"/>
</dbReference>
<dbReference type="SMART" id="SM00388">
    <property type="entry name" value="HisKA"/>
    <property type="match status" value="1"/>
</dbReference>
<dbReference type="PROSITE" id="PS50109">
    <property type="entry name" value="HIS_KIN"/>
    <property type="match status" value="1"/>
</dbReference>
<dbReference type="CDD" id="cd00082">
    <property type="entry name" value="HisKA"/>
    <property type="match status" value="1"/>
</dbReference>
<dbReference type="Pfam" id="PF02518">
    <property type="entry name" value="HATPase_c"/>
    <property type="match status" value="1"/>
</dbReference>
<dbReference type="InterPro" id="IPR004358">
    <property type="entry name" value="Sig_transdc_His_kin-like_C"/>
</dbReference>
<feature type="region of interest" description="Disordered" evidence="4">
    <location>
        <begin position="83"/>
        <end position="125"/>
    </location>
</feature>
<dbReference type="PRINTS" id="PR00344">
    <property type="entry name" value="BCTRLSENSOR"/>
</dbReference>
<sequence>MPKPKANHFDAELAPEESIFGNYRRLIRDQPGASLMTPKKVSAHGHSNSQTHSNQQSRADEADSEIDQAELEHRLADTRQYAEQEVERLAQQGPESKSYTQPLSEATRRSPLSRQAARPESTGAGVEDVLDALPAGVIVLDARGMVTHANPAAQTLLKAPLLNRAWREVLKASFVKRVDDGHEISTVDGKRLGVSTRSLTGDREGQLVLLTDQTETRRLQTALSQHQRLSSMGKMVSALAHQVRTPLSAAMLYASHLQSEALGEEKRTEFTQKLCSRLRHLERQVQDMLLFVKGELPINDERSQSQIIQELEAALELPVRSAGAKVQWHVSKGEFTLRCNADALINALLNLINNSLQAYTSSSFSSASITGASADETSNTTHSPALVAKTIERQLDVVVESTAEGIVLGVRDYGPGIAPDVMQKLNTPFVTTKAQGTGLGLTVVRTVAQAHGGEFRLRSMNPGVYAAMLIPHDANASPAEETLQEAAR</sequence>
<comment type="caution">
    <text evidence="6">The sequence shown here is derived from an EMBL/GenBank/DDBJ whole genome shotgun (WGS) entry which is preliminary data.</text>
</comment>
<feature type="region of interest" description="Disordered" evidence="4">
    <location>
        <begin position="30"/>
        <end position="71"/>
    </location>
</feature>
<keyword evidence="7" id="KW-1185">Reference proteome</keyword>
<proteinExistence type="predicted"/>
<dbReference type="CDD" id="cd00075">
    <property type="entry name" value="HATPase"/>
    <property type="match status" value="1"/>
</dbReference>
<dbReference type="CDD" id="cd00130">
    <property type="entry name" value="PAS"/>
    <property type="match status" value="1"/>
</dbReference>
<dbReference type="PANTHER" id="PTHR43065">
    <property type="entry name" value="SENSOR HISTIDINE KINASE"/>
    <property type="match status" value="1"/>
</dbReference>
<dbReference type="Proteomes" id="UP001156870">
    <property type="component" value="Unassembled WGS sequence"/>
</dbReference>
<dbReference type="SUPFAM" id="SSF47384">
    <property type="entry name" value="Homodimeric domain of signal transducing histidine kinase"/>
    <property type="match status" value="1"/>
</dbReference>
<evidence type="ECO:0000259" key="5">
    <source>
        <dbReference type="PROSITE" id="PS50109"/>
    </source>
</evidence>
<evidence type="ECO:0000256" key="2">
    <source>
        <dbReference type="ARBA" id="ARBA00012438"/>
    </source>
</evidence>
<feature type="compositionally biased region" description="Polar residues" evidence="4">
    <location>
        <begin position="93"/>
        <end position="104"/>
    </location>
</feature>
<organism evidence="6 7">
    <name type="scientific">Marinibactrum halimedae</name>
    <dbReference type="NCBI Taxonomy" id="1444977"/>
    <lineage>
        <taxon>Bacteria</taxon>
        <taxon>Pseudomonadati</taxon>
        <taxon>Pseudomonadota</taxon>
        <taxon>Gammaproteobacteria</taxon>
        <taxon>Cellvibrionales</taxon>
        <taxon>Cellvibrionaceae</taxon>
        <taxon>Marinibactrum</taxon>
    </lineage>
</organism>
<dbReference type="Pfam" id="PF00512">
    <property type="entry name" value="HisKA"/>
    <property type="match status" value="1"/>
</dbReference>
<feature type="compositionally biased region" description="Low complexity" evidence="4">
    <location>
        <begin position="46"/>
        <end position="57"/>
    </location>
</feature>
<dbReference type="SMART" id="SM00387">
    <property type="entry name" value="HATPase_c"/>
    <property type="match status" value="1"/>
</dbReference>
<evidence type="ECO:0000313" key="7">
    <source>
        <dbReference type="Proteomes" id="UP001156870"/>
    </source>
</evidence>
<dbReference type="GO" id="GO:0000155">
    <property type="term" value="F:phosphorelay sensor kinase activity"/>
    <property type="evidence" value="ECO:0007669"/>
    <property type="project" value="InterPro"/>
</dbReference>
<dbReference type="EMBL" id="BSPD01000073">
    <property type="protein sequence ID" value="GLS27300.1"/>
    <property type="molecule type" value="Genomic_DNA"/>
</dbReference>
<accession>A0AA37T5H2</accession>
<evidence type="ECO:0000256" key="3">
    <source>
        <dbReference type="ARBA" id="ARBA00022553"/>
    </source>
</evidence>
<dbReference type="Gene3D" id="1.10.287.130">
    <property type="match status" value="1"/>
</dbReference>
<keyword evidence="3" id="KW-0597">Phosphoprotein</keyword>
<dbReference type="Gene3D" id="3.30.565.10">
    <property type="entry name" value="Histidine kinase-like ATPase, C-terminal domain"/>
    <property type="match status" value="1"/>
</dbReference>
<dbReference type="InterPro" id="IPR003661">
    <property type="entry name" value="HisK_dim/P_dom"/>
</dbReference>
<dbReference type="InterPro" id="IPR003594">
    <property type="entry name" value="HATPase_dom"/>
</dbReference>
<dbReference type="SUPFAM" id="SSF55785">
    <property type="entry name" value="PYP-like sensor domain (PAS domain)"/>
    <property type="match status" value="1"/>
</dbReference>
<dbReference type="AlphaFoldDB" id="A0AA37T5H2"/>
<feature type="domain" description="Histidine kinase" evidence="5">
    <location>
        <begin position="238"/>
        <end position="474"/>
    </location>
</feature>
<comment type="catalytic activity">
    <reaction evidence="1">
        <text>ATP + protein L-histidine = ADP + protein N-phospho-L-histidine.</text>
        <dbReference type="EC" id="2.7.13.3"/>
    </reaction>
</comment>
<dbReference type="EC" id="2.7.13.3" evidence="2"/>
<dbReference type="InterPro" id="IPR036097">
    <property type="entry name" value="HisK_dim/P_sf"/>
</dbReference>
<gene>
    <name evidence="6" type="ORF">GCM10007877_30190</name>
</gene>
<dbReference type="Gene3D" id="3.30.450.20">
    <property type="entry name" value="PAS domain"/>
    <property type="match status" value="1"/>
</dbReference>
<evidence type="ECO:0000256" key="1">
    <source>
        <dbReference type="ARBA" id="ARBA00000085"/>
    </source>
</evidence>
<dbReference type="PANTHER" id="PTHR43065:SF29">
    <property type="entry name" value="SENSOR PROTEIN KINASE FLES"/>
    <property type="match status" value="1"/>
</dbReference>
<name>A0AA37T5H2_9GAMM</name>
<dbReference type="SUPFAM" id="SSF55874">
    <property type="entry name" value="ATPase domain of HSP90 chaperone/DNA topoisomerase II/histidine kinase"/>
    <property type="match status" value="1"/>
</dbReference>
<dbReference type="InterPro" id="IPR036890">
    <property type="entry name" value="HATPase_C_sf"/>
</dbReference>
<dbReference type="InterPro" id="IPR035965">
    <property type="entry name" value="PAS-like_dom_sf"/>
</dbReference>